<sequence length="67" mass="7958">MRMWHYREVGARTPYVCYDFDNTLLTTHPSEDLREEDARLRKLAEMTVSDYKLGRYGPISEKNKMDG</sequence>
<proteinExistence type="predicted"/>
<dbReference type="AlphaFoldDB" id="A0A0C9VK42"/>
<reference evidence="1 2" key="1">
    <citation type="submission" date="2014-04" db="EMBL/GenBank/DDBJ databases">
        <title>Evolutionary Origins and Diversification of the Mycorrhizal Mutualists.</title>
        <authorList>
            <consortium name="DOE Joint Genome Institute"/>
            <consortium name="Mycorrhizal Genomics Consortium"/>
            <person name="Kohler A."/>
            <person name="Kuo A."/>
            <person name="Nagy L.G."/>
            <person name="Floudas D."/>
            <person name="Copeland A."/>
            <person name="Barry K.W."/>
            <person name="Cichocki N."/>
            <person name="Veneault-Fourrey C."/>
            <person name="LaButti K."/>
            <person name="Lindquist E.A."/>
            <person name="Lipzen A."/>
            <person name="Lundell T."/>
            <person name="Morin E."/>
            <person name="Murat C."/>
            <person name="Riley R."/>
            <person name="Ohm R."/>
            <person name="Sun H."/>
            <person name="Tunlid A."/>
            <person name="Henrissat B."/>
            <person name="Grigoriev I.V."/>
            <person name="Hibbett D.S."/>
            <person name="Martin F."/>
        </authorList>
    </citation>
    <scope>NUCLEOTIDE SEQUENCE [LARGE SCALE GENOMIC DNA]</scope>
    <source>
        <strain evidence="1 2">MD-312</strain>
    </source>
</reference>
<name>A0A0C9VK42_9AGAM</name>
<dbReference type="EMBL" id="KN840081">
    <property type="protein sequence ID" value="KIJ57855.1"/>
    <property type="molecule type" value="Genomic_DNA"/>
</dbReference>
<dbReference type="Proteomes" id="UP000053820">
    <property type="component" value="Unassembled WGS sequence"/>
</dbReference>
<keyword evidence="2" id="KW-1185">Reference proteome</keyword>
<gene>
    <name evidence="1" type="ORF">HYDPIDRAFT_44747</name>
</gene>
<evidence type="ECO:0000313" key="1">
    <source>
        <dbReference type="EMBL" id="KIJ57855.1"/>
    </source>
</evidence>
<evidence type="ECO:0000313" key="2">
    <source>
        <dbReference type="Proteomes" id="UP000053820"/>
    </source>
</evidence>
<protein>
    <submittedName>
        <fullName evidence="1">Uncharacterized protein</fullName>
    </submittedName>
</protein>
<organism evidence="1 2">
    <name type="scientific">Hydnomerulius pinastri MD-312</name>
    <dbReference type="NCBI Taxonomy" id="994086"/>
    <lineage>
        <taxon>Eukaryota</taxon>
        <taxon>Fungi</taxon>
        <taxon>Dikarya</taxon>
        <taxon>Basidiomycota</taxon>
        <taxon>Agaricomycotina</taxon>
        <taxon>Agaricomycetes</taxon>
        <taxon>Agaricomycetidae</taxon>
        <taxon>Boletales</taxon>
        <taxon>Boletales incertae sedis</taxon>
        <taxon>Leucogyrophana</taxon>
    </lineage>
</organism>
<accession>A0A0C9VK42</accession>
<dbReference type="HOGENOM" id="CLU_2812704_0_0_1"/>
<dbReference type="OrthoDB" id="2986975at2759"/>